<feature type="compositionally biased region" description="Polar residues" evidence="1">
    <location>
        <begin position="105"/>
        <end position="146"/>
    </location>
</feature>
<feature type="compositionally biased region" description="Basic and acidic residues" evidence="1">
    <location>
        <begin position="279"/>
        <end position="289"/>
    </location>
</feature>
<feature type="region of interest" description="Disordered" evidence="1">
    <location>
        <begin position="354"/>
        <end position="417"/>
    </location>
</feature>
<feature type="compositionally biased region" description="Pro residues" evidence="1">
    <location>
        <begin position="458"/>
        <end position="468"/>
    </location>
</feature>
<accession>A0A9P4Z174</accession>
<name>A0A9P4Z174_9HYPO</name>
<dbReference type="GeneID" id="55966785"/>
<protein>
    <submittedName>
        <fullName evidence="2">Uncharacterized protein</fullName>
    </submittedName>
</protein>
<dbReference type="EMBL" id="JAANYQ010000001">
    <property type="protein sequence ID" value="KAF4126818.1"/>
    <property type="molecule type" value="Genomic_DNA"/>
</dbReference>
<feature type="compositionally biased region" description="Basic residues" evidence="1">
    <location>
        <begin position="84"/>
        <end position="103"/>
    </location>
</feature>
<evidence type="ECO:0000313" key="2">
    <source>
        <dbReference type="EMBL" id="KAF4126818.1"/>
    </source>
</evidence>
<evidence type="ECO:0000256" key="1">
    <source>
        <dbReference type="SAM" id="MobiDB-lite"/>
    </source>
</evidence>
<feature type="region of interest" description="Disordered" evidence="1">
    <location>
        <begin position="434"/>
        <end position="483"/>
    </location>
</feature>
<reference evidence="2" key="1">
    <citation type="submission" date="2020-03" db="EMBL/GenBank/DDBJ databases">
        <title>Site-based positive gene gene selection in Geosmithia morbida across the United States reveals a broad range of putative effectors and factors for local host and environmental adapation.</title>
        <authorList>
            <person name="Onufrak A."/>
            <person name="Murdoch R.W."/>
            <person name="Gazis R."/>
            <person name="Huff M."/>
            <person name="Staton M."/>
            <person name="Klingeman W."/>
            <person name="Hadziabdic D."/>
        </authorList>
    </citation>
    <scope>NUCLEOTIDE SEQUENCE</scope>
    <source>
        <strain evidence="2">1262</strain>
    </source>
</reference>
<feature type="region of interest" description="Disordered" evidence="1">
    <location>
        <begin position="259"/>
        <end position="341"/>
    </location>
</feature>
<feature type="region of interest" description="Disordered" evidence="1">
    <location>
        <begin position="644"/>
        <end position="671"/>
    </location>
</feature>
<comment type="caution">
    <text evidence="2">The sequence shown here is derived from an EMBL/GenBank/DDBJ whole genome shotgun (WGS) entry which is preliminary data.</text>
</comment>
<dbReference type="OrthoDB" id="5404004at2759"/>
<feature type="region of interest" description="Disordered" evidence="1">
    <location>
        <begin position="21"/>
        <end position="236"/>
    </location>
</feature>
<feature type="compositionally biased region" description="Basic and acidic residues" evidence="1">
    <location>
        <begin position="315"/>
        <end position="326"/>
    </location>
</feature>
<dbReference type="RefSeq" id="XP_035325470.1">
    <property type="nucleotide sequence ID" value="XM_035462540.1"/>
</dbReference>
<sequence>MTYASPGSVTESIQTGAEAEFPIGMALGSPSQAPLTGPMSRSVSAAGRHAAPPPPPPARAFTTSNNTTPSEESAPQLSTTPPKQKSRKWGIFRSKSRSTKRTRTNTADTDTSLSQTDAQHHPPQTHSTQPSSTASGTTPTRGNTTPAMAPRGDYVTGSSRRGKPSVSRSYTEPVLQGAATQERHVSDHHHHHPSKESQTSMHRPTLAKRAESDRRPLAQNPVRPGVNTYPPQMRRGPLLDVQIPDITMERYSIMFGQVLQNKHSGAHQQKGQDQQQQLEQHEQLHEPPQKQKSSHPSWPQGQLELHFPLQSLPEQKPEQTLHDVHHNTKSGSLTRSSSALLARRQATLSNLALEKAEEKASKKSLPLPLPLPAQVRMEAPPADLAPPRRIGSPSRHQRKSSPQLHLFPPTPKQQPHVGLAVLTPSPRARFHQEAPAVTSLPSRPHPNRRAAQSNPPIGRMPPPVPSPPTSQQQRTPPKPQRLPIQQQPVAEAVCESPVDMHDSPKAATAERSSIDAAIVVTPPPSSSPIMRKKKGSISSIMSSEHITVVKPQVQPQILVQEHDSNGSTDQETAATAAAADRALKEAVEASIIRQISVSREQRQMLGSLRGHMKNGRDAKPKGFGSVAVGQNERLVETKQLTPVMVHPSSEDGSSTSLHMHRRSERVVLEGM</sequence>
<feature type="compositionally biased region" description="Low complexity" evidence="1">
    <location>
        <begin position="329"/>
        <end position="341"/>
    </location>
</feature>
<organism evidence="2 3">
    <name type="scientific">Geosmithia morbida</name>
    <dbReference type="NCBI Taxonomy" id="1094350"/>
    <lineage>
        <taxon>Eukaryota</taxon>
        <taxon>Fungi</taxon>
        <taxon>Dikarya</taxon>
        <taxon>Ascomycota</taxon>
        <taxon>Pezizomycotina</taxon>
        <taxon>Sordariomycetes</taxon>
        <taxon>Hypocreomycetidae</taxon>
        <taxon>Hypocreales</taxon>
        <taxon>Bionectriaceae</taxon>
        <taxon>Geosmithia</taxon>
    </lineage>
</organism>
<feature type="compositionally biased region" description="Low complexity" evidence="1">
    <location>
        <begin position="267"/>
        <end position="278"/>
    </location>
</feature>
<evidence type="ECO:0000313" key="3">
    <source>
        <dbReference type="Proteomes" id="UP000749293"/>
    </source>
</evidence>
<proteinExistence type="predicted"/>
<feature type="compositionally biased region" description="Polar residues" evidence="1">
    <location>
        <begin position="29"/>
        <end position="43"/>
    </location>
</feature>
<keyword evidence="3" id="KW-1185">Reference proteome</keyword>
<dbReference type="Proteomes" id="UP000749293">
    <property type="component" value="Unassembled WGS sequence"/>
</dbReference>
<gene>
    <name evidence="2" type="ORF">GMORB2_0555</name>
</gene>
<feature type="compositionally biased region" description="Low complexity" evidence="1">
    <location>
        <begin position="59"/>
        <end position="73"/>
    </location>
</feature>
<dbReference type="AlphaFoldDB" id="A0A9P4Z174"/>